<dbReference type="AlphaFoldDB" id="A0A261FZM6"/>
<dbReference type="Gene3D" id="3.10.20.310">
    <property type="entry name" value="membrane protein fhac"/>
    <property type="match status" value="1"/>
</dbReference>
<evidence type="ECO:0000256" key="9">
    <source>
        <dbReference type="SAM" id="Phobius"/>
    </source>
</evidence>
<gene>
    <name evidence="11" type="ORF">BHAP_0860</name>
</gene>
<sequence>MGRRIVSSHESADTPHSSNASRQSRSTSAASSSVSTGNTTGRKISSSKERRNTGETNTGMTRTRTARAVASHTVTADGDTVRHGFVDARRMPSEDALAATLNETAGALGLPVRPKIVDFDARLKERRRAGRRVLALRITAIIASLVAICALAWLLFLSPVFRLETSQISVTGGNAWVSRDDILAIADKQSGKSLFLVSSKDVVTQLQNIPGVTEAQVSKKFPKSLSVSVKAQQPAAMLKTASSGLVAVDDQGRILNTVGDASTEGIPVIEVKDVTRSLDNKAIQEALKVLGSLSSSMRGSITKVTAATQDSITTELNGGEHVVVWGDSSDLELKKAIVDKILSDPNVIGDKTQVDVSAPSRPIIK</sequence>
<dbReference type="OrthoDB" id="3238713at2"/>
<name>A0A261FZM6_9BIFI</name>
<proteinExistence type="predicted"/>
<dbReference type="InterPro" id="IPR034746">
    <property type="entry name" value="POTRA"/>
</dbReference>
<evidence type="ECO:0000256" key="4">
    <source>
        <dbReference type="ARBA" id="ARBA00022692"/>
    </source>
</evidence>
<evidence type="ECO:0000256" key="5">
    <source>
        <dbReference type="ARBA" id="ARBA00022989"/>
    </source>
</evidence>
<evidence type="ECO:0000256" key="6">
    <source>
        <dbReference type="ARBA" id="ARBA00023136"/>
    </source>
</evidence>
<dbReference type="InterPro" id="IPR050487">
    <property type="entry name" value="FtsQ_DivIB"/>
</dbReference>
<dbReference type="PROSITE" id="PS51779">
    <property type="entry name" value="POTRA"/>
    <property type="match status" value="1"/>
</dbReference>
<evidence type="ECO:0000313" key="11">
    <source>
        <dbReference type="EMBL" id="OZG64630.1"/>
    </source>
</evidence>
<keyword evidence="2" id="KW-1003">Cell membrane</keyword>
<feature type="domain" description="POTRA" evidence="10">
    <location>
        <begin position="163"/>
        <end position="232"/>
    </location>
</feature>
<accession>A0A261FZM6</accession>
<feature type="compositionally biased region" description="Polar residues" evidence="8">
    <location>
        <begin position="54"/>
        <end position="63"/>
    </location>
</feature>
<comment type="caution">
    <text evidence="11">The sequence shown here is derived from an EMBL/GenBank/DDBJ whole genome shotgun (WGS) entry which is preliminary data.</text>
</comment>
<keyword evidence="5 9" id="KW-1133">Transmembrane helix</keyword>
<feature type="transmembrane region" description="Helical" evidence="9">
    <location>
        <begin position="134"/>
        <end position="156"/>
    </location>
</feature>
<dbReference type="Proteomes" id="UP000216074">
    <property type="component" value="Unassembled WGS sequence"/>
</dbReference>
<dbReference type="PANTHER" id="PTHR37820:SF1">
    <property type="entry name" value="CELL DIVISION PROTEIN FTSQ"/>
    <property type="match status" value="1"/>
</dbReference>
<dbReference type="GO" id="GO:0016874">
    <property type="term" value="F:ligase activity"/>
    <property type="evidence" value="ECO:0007669"/>
    <property type="project" value="UniProtKB-KW"/>
</dbReference>
<keyword evidence="11" id="KW-0436">Ligase</keyword>
<keyword evidence="12" id="KW-1185">Reference proteome</keyword>
<feature type="region of interest" description="Disordered" evidence="8">
    <location>
        <begin position="1"/>
        <end position="74"/>
    </location>
</feature>
<dbReference type="InterPro" id="IPR013685">
    <property type="entry name" value="POTRA_FtsQ_type"/>
</dbReference>
<dbReference type="PANTHER" id="PTHR37820">
    <property type="entry name" value="CELL DIVISION PROTEIN DIVIB"/>
    <property type="match status" value="1"/>
</dbReference>
<comment type="subcellular location">
    <subcellularLocation>
        <location evidence="1">Membrane</location>
    </subcellularLocation>
</comment>
<evidence type="ECO:0000256" key="2">
    <source>
        <dbReference type="ARBA" id="ARBA00022475"/>
    </source>
</evidence>
<evidence type="ECO:0000259" key="10">
    <source>
        <dbReference type="PROSITE" id="PS51779"/>
    </source>
</evidence>
<keyword evidence="6 9" id="KW-0472">Membrane</keyword>
<dbReference type="GO" id="GO:0051301">
    <property type="term" value="P:cell division"/>
    <property type="evidence" value="ECO:0007669"/>
    <property type="project" value="UniProtKB-KW"/>
</dbReference>
<dbReference type="InterPro" id="IPR005548">
    <property type="entry name" value="Cell_div_FtsQ/DivIB_C"/>
</dbReference>
<feature type="compositionally biased region" description="Low complexity" evidence="8">
    <location>
        <begin position="17"/>
        <end position="42"/>
    </location>
</feature>
<protein>
    <submittedName>
        <fullName evidence="11">UDP-N-acetylmuramate--L-alanine ligase</fullName>
    </submittedName>
</protein>
<evidence type="ECO:0000256" key="8">
    <source>
        <dbReference type="SAM" id="MobiDB-lite"/>
    </source>
</evidence>
<dbReference type="GO" id="GO:0005886">
    <property type="term" value="C:plasma membrane"/>
    <property type="evidence" value="ECO:0007669"/>
    <property type="project" value="TreeGrafter"/>
</dbReference>
<evidence type="ECO:0000313" key="12">
    <source>
        <dbReference type="Proteomes" id="UP000216074"/>
    </source>
</evidence>
<evidence type="ECO:0000256" key="1">
    <source>
        <dbReference type="ARBA" id="ARBA00004370"/>
    </source>
</evidence>
<keyword evidence="3" id="KW-0132">Cell division</keyword>
<evidence type="ECO:0000256" key="3">
    <source>
        <dbReference type="ARBA" id="ARBA00022618"/>
    </source>
</evidence>
<keyword evidence="7" id="KW-0131">Cell cycle</keyword>
<dbReference type="RefSeq" id="WP_094729509.1">
    <property type="nucleotide sequence ID" value="NZ_MWWY01000020.1"/>
</dbReference>
<dbReference type="Pfam" id="PF03799">
    <property type="entry name" value="FtsQ_DivIB_C"/>
    <property type="match status" value="1"/>
</dbReference>
<evidence type="ECO:0000256" key="7">
    <source>
        <dbReference type="ARBA" id="ARBA00023306"/>
    </source>
</evidence>
<dbReference type="Pfam" id="PF08478">
    <property type="entry name" value="POTRA_1"/>
    <property type="match status" value="1"/>
</dbReference>
<dbReference type="EMBL" id="MWWY01000020">
    <property type="protein sequence ID" value="OZG64630.1"/>
    <property type="molecule type" value="Genomic_DNA"/>
</dbReference>
<keyword evidence="4 9" id="KW-0812">Transmembrane</keyword>
<reference evidence="11 12" key="1">
    <citation type="journal article" date="2017" name="BMC Genomics">
        <title>Comparative genomic and phylogenomic analyses of the Bifidobacteriaceae family.</title>
        <authorList>
            <person name="Lugli G.A."/>
            <person name="Milani C."/>
            <person name="Turroni F."/>
            <person name="Duranti S."/>
            <person name="Mancabelli L."/>
            <person name="Mangifesta M."/>
            <person name="Ferrario C."/>
            <person name="Modesto M."/>
            <person name="Mattarelli P."/>
            <person name="Jiri K."/>
            <person name="van Sinderen D."/>
            <person name="Ventura M."/>
        </authorList>
    </citation>
    <scope>NUCLEOTIDE SEQUENCE [LARGE SCALE GENOMIC DNA]</scope>
    <source>
        <strain evidence="11 12">DSM 100202</strain>
    </source>
</reference>
<organism evidence="11 12">
    <name type="scientific">Bifidobacterium hapali</name>
    <dbReference type="NCBI Taxonomy" id="1630172"/>
    <lineage>
        <taxon>Bacteria</taxon>
        <taxon>Bacillati</taxon>
        <taxon>Actinomycetota</taxon>
        <taxon>Actinomycetes</taxon>
        <taxon>Bifidobacteriales</taxon>
        <taxon>Bifidobacteriaceae</taxon>
        <taxon>Bifidobacterium</taxon>
    </lineage>
</organism>